<dbReference type="OrthoDB" id="8763104at2"/>
<dbReference type="STRING" id="758825.SAMN02982985_04754"/>
<evidence type="ECO:0000313" key="2">
    <source>
        <dbReference type="EMBL" id="SFM63375.1"/>
    </source>
</evidence>
<accession>A0A1I4SFW4</accession>
<organism evidence="2 3">
    <name type="scientific">Rugamonas rubra</name>
    <dbReference type="NCBI Taxonomy" id="758825"/>
    <lineage>
        <taxon>Bacteria</taxon>
        <taxon>Pseudomonadati</taxon>
        <taxon>Pseudomonadota</taxon>
        <taxon>Betaproteobacteria</taxon>
        <taxon>Burkholderiales</taxon>
        <taxon>Oxalobacteraceae</taxon>
        <taxon>Telluria group</taxon>
        <taxon>Rugamonas</taxon>
    </lineage>
</organism>
<evidence type="ECO:0000256" key="1">
    <source>
        <dbReference type="SAM" id="Phobius"/>
    </source>
</evidence>
<proteinExistence type="predicted"/>
<protein>
    <submittedName>
        <fullName evidence="2">Uncharacterized protein</fullName>
    </submittedName>
</protein>
<keyword evidence="3" id="KW-1185">Reference proteome</keyword>
<reference evidence="2 3" key="1">
    <citation type="submission" date="2016-10" db="EMBL/GenBank/DDBJ databases">
        <authorList>
            <person name="de Groot N.N."/>
        </authorList>
    </citation>
    <scope>NUCLEOTIDE SEQUENCE [LARGE SCALE GENOMIC DNA]</scope>
    <source>
        <strain evidence="2 3">ATCC 43154</strain>
    </source>
</reference>
<evidence type="ECO:0000313" key="3">
    <source>
        <dbReference type="Proteomes" id="UP000199470"/>
    </source>
</evidence>
<keyword evidence="1" id="KW-0812">Transmembrane</keyword>
<dbReference type="Proteomes" id="UP000199470">
    <property type="component" value="Unassembled WGS sequence"/>
</dbReference>
<feature type="transmembrane region" description="Helical" evidence="1">
    <location>
        <begin position="20"/>
        <end position="42"/>
    </location>
</feature>
<dbReference type="AlphaFoldDB" id="A0A1I4SFW4"/>
<dbReference type="RefSeq" id="WP_093390189.1">
    <property type="nucleotide sequence ID" value="NZ_FOTW01000026.1"/>
</dbReference>
<keyword evidence="1" id="KW-0472">Membrane</keyword>
<name>A0A1I4SFW4_9BURK</name>
<keyword evidence="1" id="KW-1133">Transmembrane helix</keyword>
<sequence length="132" mass="13387">MSALGELAGGAVVGGVWKAAAIALLAALSLVGGGAGAGWWLAAHDRDRALADLVTERMRADALTAGIREQNRAVEALASAKIAADARGQAAQQLAAANGRRFDGALAQLAGRRATTCDEAMPAVNQLLESVR</sequence>
<gene>
    <name evidence="2" type="ORF">SAMN02982985_04754</name>
</gene>
<dbReference type="EMBL" id="FOTW01000026">
    <property type="protein sequence ID" value="SFM63375.1"/>
    <property type="molecule type" value="Genomic_DNA"/>
</dbReference>